<evidence type="ECO:0000313" key="2">
    <source>
        <dbReference type="Proteomes" id="UP001381693"/>
    </source>
</evidence>
<keyword evidence="2" id="KW-1185">Reference proteome</keyword>
<accession>A0AAN8WYG2</accession>
<comment type="caution">
    <text evidence="1">The sequence shown here is derived from an EMBL/GenBank/DDBJ whole genome shotgun (WGS) entry which is preliminary data.</text>
</comment>
<proteinExistence type="predicted"/>
<dbReference type="EMBL" id="JAXCGZ010011507">
    <property type="protein sequence ID" value="KAK7074640.1"/>
    <property type="molecule type" value="Genomic_DNA"/>
</dbReference>
<reference evidence="1 2" key="1">
    <citation type="submission" date="2023-11" db="EMBL/GenBank/DDBJ databases">
        <title>Halocaridina rubra genome assembly.</title>
        <authorList>
            <person name="Smith C."/>
        </authorList>
    </citation>
    <scope>NUCLEOTIDE SEQUENCE [LARGE SCALE GENOMIC DNA]</scope>
    <source>
        <strain evidence="1">EP-1</strain>
        <tissue evidence="1">Whole</tissue>
    </source>
</reference>
<organism evidence="1 2">
    <name type="scientific">Halocaridina rubra</name>
    <name type="common">Hawaiian red shrimp</name>
    <dbReference type="NCBI Taxonomy" id="373956"/>
    <lineage>
        <taxon>Eukaryota</taxon>
        <taxon>Metazoa</taxon>
        <taxon>Ecdysozoa</taxon>
        <taxon>Arthropoda</taxon>
        <taxon>Crustacea</taxon>
        <taxon>Multicrustacea</taxon>
        <taxon>Malacostraca</taxon>
        <taxon>Eumalacostraca</taxon>
        <taxon>Eucarida</taxon>
        <taxon>Decapoda</taxon>
        <taxon>Pleocyemata</taxon>
        <taxon>Caridea</taxon>
        <taxon>Atyoidea</taxon>
        <taxon>Atyidae</taxon>
        <taxon>Halocaridina</taxon>
    </lineage>
</organism>
<dbReference type="AlphaFoldDB" id="A0AAN8WYG2"/>
<sequence>MQNKNLEKLDEFDVIMAPKLTIASARILVKNCPKLRQLQNLGGWNINPEEYNAFLKETTVQNYDIQIVCKPQDSRLLDEFDRLDADTSYDSDVELEQAILNLQYTLNYCLLLKLCQIQLKFI</sequence>
<protein>
    <submittedName>
        <fullName evidence="1">Uncharacterized protein</fullName>
    </submittedName>
</protein>
<evidence type="ECO:0000313" key="1">
    <source>
        <dbReference type="EMBL" id="KAK7074640.1"/>
    </source>
</evidence>
<name>A0AAN8WYG2_HALRR</name>
<gene>
    <name evidence="1" type="ORF">SK128_002740</name>
</gene>
<dbReference type="Proteomes" id="UP001381693">
    <property type="component" value="Unassembled WGS sequence"/>
</dbReference>